<keyword evidence="1" id="KW-0472">Membrane</keyword>
<dbReference type="GO" id="GO:0009279">
    <property type="term" value="C:cell outer membrane"/>
    <property type="evidence" value="ECO:0007669"/>
    <property type="project" value="UniProtKB-SubCell"/>
</dbReference>
<keyword evidence="1" id="KW-0812">Transmembrane</keyword>
<dbReference type="AlphaFoldDB" id="A0A1G6P5W3"/>
<organism evidence="4 5">
    <name type="scientific">Algoriphagus faecimaris</name>
    <dbReference type="NCBI Taxonomy" id="686796"/>
    <lineage>
        <taxon>Bacteria</taxon>
        <taxon>Pseudomonadati</taxon>
        <taxon>Bacteroidota</taxon>
        <taxon>Cytophagia</taxon>
        <taxon>Cytophagales</taxon>
        <taxon>Cyclobacteriaceae</taxon>
        <taxon>Algoriphagus</taxon>
    </lineage>
</organism>
<dbReference type="Gene3D" id="2.60.40.1930">
    <property type="match status" value="1"/>
</dbReference>
<dbReference type="EMBL" id="FNAC01000005">
    <property type="protein sequence ID" value="SDC74807.1"/>
    <property type="molecule type" value="Genomic_DNA"/>
</dbReference>
<dbReference type="SUPFAM" id="SSF56935">
    <property type="entry name" value="Porins"/>
    <property type="match status" value="1"/>
</dbReference>
<keyword evidence="1" id="KW-0813">Transport</keyword>
<evidence type="ECO:0000256" key="2">
    <source>
        <dbReference type="SAM" id="SignalP"/>
    </source>
</evidence>
<reference evidence="5" key="1">
    <citation type="submission" date="2016-10" db="EMBL/GenBank/DDBJ databases">
        <authorList>
            <person name="Varghese N."/>
            <person name="Submissions S."/>
        </authorList>
    </citation>
    <scope>NUCLEOTIDE SEQUENCE [LARGE SCALE GENOMIC DNA]</scope>
    <source>
        <strain evidence="5">DSM 23095</strain>
    </source>
</reference>
<dbReference type="Proteomes" id="UP000199060">
    <property type="component" value="Unassembled WGS sequence"/>
</dbReference>
<gene>
    <name evidence="4" type="ORF">SAMN04488104_100538</name>
</gene>
<dbReference type="OrthoDB" id="679547at2"/>
<sequence>MKKLLLGCLISIAFSQTIVAQQDLPGQIQGYFESYQQENPPEKAYLMLDKETYTLGEDLWFSSFLVVGSTQILSPLSKTLYVDFFDGEGQLIEQKIIKISEGRGKGDFRIPEYGKPGEYRIKAYTAWMKNFGKDYFFEKTINVVDGQGGDFLPSLSISKVEKLGNTVRYQSQLQAITKNGQAVPAQKVEIRVLGEGEELLNQSLELNPEGKVDFSFEIPEKAFQSLGLEITHFENGDYPVVNNLKLPYSLSLADIKFLPEGGNWLLNKKSILAFRAVAPDGSPLKIEGKVAGEDINFASNFAGLGKFEFTPSQTQNSVSVKDLNTGQELTFDLPEAKTEGLSLTVVDNSQADYLTVFAQGAGVQDSLLLVSQTRGLINYMIKGALVNGVWGSRIPRETLIPGINQITILTLDGRPLVERLLFIQPQIEENAWKIEQSGALTSRSNVKIDMAYTSDLAENIGSYAISILDADQLFTDEDKGDNIYSYLLMSSDLKGKVHNPAYYFTDPAATKEELDLVMLTHGWRRFTWEDILTNKQVEIAHFIEQGISIEGQITEQTQSNRGLKGGKISALVNSTQEFIGSEFGPNGRFLIRDLEFDGKDQITFTAEDERKANFIDVELVQPEATFSELYPSYWSQIIWPEKLAESLQVRRMMQQMTDDPDLVDLEEFTVEGQNIQQEEDRIKKVYGSGDASIDPDKIPGSAAFNNILQMLQGRVAGVQVFLSGMGADVQIRGVGSATAGTSPLFLLDNIPVDINVLLQINPRDVASLDVFKDPASTSIFGSQGANGVIAVYTKTGAGIQRSVGGTLVTDYQGYAVAREFYQPDYSEKTTENAISDQRATIYWNPLVELKDSEVFSIEYYNTDVAENHLLIIEGIDSNGNLRHLTRLLK</sequence>
<evidence type="ECO:0000256" key="1">
    <source>
        <dbReference type="PROSITE-ProRule" id="PRU01360"/>
    </source>
</evidence>
<proteinExistence type="inferred from homology"/>
<dbReference type="InterPro" id="IPR012910">
    <property type="entry name" value="Plug_dom"/>
</dbReference>
<comment type="subcellular location">
    <subcellularLocation>
        <location evidence="1">Cell outer membrane</location>
        <topology evidence="1">Multi-pass membrane protein</topology>
    </subcellularLocation>
</comment>
<feature type="signal peptide" evidence="2">
    <location>
        <begin position="1"/>
        <end position="20"/>
    </location>
</feature>
<keyword evidence="4" id="KW-0675">Receptor</keyword>
<feature type="chain" id="PRO_5011792346" evidence="2">
    <location>
        <begin position="21"/>
        <end position="889"/>
    </location>
</feature>
<keyword evidence="5" id="KW-1185">Reference proteome</keyword>
<accession>A0A1G6P5W3</accession>
<keyword evidence="2" id="KW-0732">Signal</keyword>
<name>A0A1G6P5W3_9BACT</name>
<dbReference type="Pfam" id="PF07715">
    <property type="entry name" value="Plug"/>
    <property type="match status" value="1"/>
</dbReference>
<dbReference type="Gene3D" id="2.170.130.10">
    <property type="entry name" value="TonB-dependent receptor, plug domain"/>
    <property type="match status" value="1"/>
</dbReference>
<keyword evidence="1" id="KW-0998">Cell outer membrane</keyword>
<evidence type="ECO:0000313" key="4">
    <source>
        <dbReference type="EMBL" id="SDC74807.1"/>
    </source>
</evidence>
<dbReference type="PROSITE" id="PS52016">
    <property type="entry name" value="TONB_DEPENDENT_REC_3"/>
    <property type="match status" value="1"/>
</dbReference>
<feature type="domain" description="TonB-dependent receptor plug" evidence="3">
    <location>
        <begin position="695"/>
        <end position="788"/>
    </location>
</feature>
<evidence type="ECO:0000259" key="3">
    <source>
        <dbReference type="Pfam" id="PF07715"/>
    </source>
</evidence>
<dbReference type="InterPro" id="IPR037066">
    <property type="entry name" value="Plug_dom_sf"/>
</dbReference>
<dbReference type="RefSeq" id="WP_087938070.1">
    <property type="nucleotide sequence ID" value="NZ_FNAC01000005.1"/>
</dbReference>
<evidence type="ECO:0000313" key="5">
    <source>
        <dbReference type="Proteomes" id="UP000199060"/>
    </source>
</evidence>
<protein>
    <submittedName>
        <fullName evidence="4">TonB-dependent outer membrane receptor, SusC/RagA subfamily, signature region</fullName>
    </submittedName>
</protein>
<dbReference type="InterPro" id="IPR039426">
    <property type="entry name" value="TonB-dep_rcpt-like"/>
</dbReference>
<comment type="similarity">
    <text evidence="1">Belongs to the TonB-dependent receptor family.</text>
</comment>
<keyword evidence="1" id="KW-1134">Transmembrane beta strand</keyword>
<dbReference type="STRING" id="686796.SAMN04488104_100538"/>